<dbReference type="CDD" id="cd01335">
    <property type="entry name" value="Radical_SAM"/>
    <property type="match status" value="1"/>
</dbReference>
<dbReference type="SFLD" id="SFLDS00029">
    <property type="entry name" value="Radical_SAM"/>
    <property type="match status" value="1"/>
</dbReference>
<protein>
    <submittedName>
        <fullName evidence="6">Radical SAM protein</fullName>
    </submittedName>
</protein>
<dbReference type="PANTHER" id="PTHR43075:SF1">
    <property type="entry name" value="FORMATE LYASE ACTIVATING ENZYME, PUTATIVE (AFU_ORTHOLOGUE AFUA_2G15630)-RELATED"/>
    <property type="match status" value="1"/>
</dbReference>
<keyword evidence="3" id="KW-0408">Iron</keyword>
<evidence type="ECO:0000259" key="5">
    <source>
        <dbReference type="Pfam" id="PF04055"/>
    </source>
</evidence>
<dbReference type="Proteomes" id="UP001299546">
    <property type="component" value="Unassembled WGS sequence"/>
</dbReference>
<dbReference type="InterPro" id="IPR013785">
    <property type="entry name" value="Aldolase_TIM"/>
</dbReference>
<dbReference type="PIRSF" id="PIRSF004869">
    <property type="entry name" value="PflX_prd"/>
    <property type="match status" value="1"/>
</dbReference>
<name>A0ABS8DEY4_9FIRM</name>
<dbReference type="SFLD" id="SFLDG01099">
    <property type="entry name" value="Uncharacterised_Radical_SAM_Su"/>
    <property type="match status" value="1"/>
</dbReference>
<dbReference type="Pfam" id="PF04055">
    <property type="entry name" value="Radical_SAM"/>
    <property type="match status" value="1"/>
</dbReference>
<evidence type="ECO:0000256" key="3">
    <source>
        <dbReference type="ARBA" id="ARBA00023004"/>
    </source>
</evidence>
<feature type="domain" description="Radical SAM core" evidence="5">
    <location>
        <begin position="53"/>
        <end position="162"/>
    </location>
</feature>
<dbReference type="RefSeq" id="WP_066735969.1">
    <property type="nucleotide sequence ID" value="NZ_JAJCIQ010000002.1"/>
</dbReference>
<dbReference type="PANTHER" id="PTHR43075">
    <property type="entry name" value="FORMATE LYASE ACTIVATING ENZYME, PUTATIVE (AFU_ORTHOLOGUE AFUA_2G15630)-RELATED"/>
    <property type="match status" value="1"/>
</dbReference>
<evidence type="ECO:0000313" key="7">
    <source>
        <dbReference type="Proteomes" id="UP001299546"/>
    </source>
</evidence>
<dbReference type="InterPro" id="IPR007197">
    <property type="entry name" value="rSAM"/>
</dbReference>
<keyword evidence="1" id="KW-0949">S-adenosyl-L-methionine</keyword>
<organism evidence="6 7">
    <name type="scientific">Bariatricus massiliensis</name>
    <dbReference type="NCBI Taxonomy" id="1745713"/>
    <lineage>
        <taxon>Bacteria</taxon>
        <taxon>Bacillati</taxon>
        <taxon>Bacillota</taxon>
        <taxon>Clostridia</taxon>
        <taxon>Lachnospirales</taxon>
        <taxon>Lachnospiraceae</taxon>
        <taxon>Bariatricus</taxon>
    </lineage>
</organism>
<accession>A0ABS8DEY4</accession>
<evidence type="ECO:0000256" key="1">
    <source>
        <dbReference type="ARBA" id="ARBA00022691"/>
    </source>
</evidence>
<sequence length="297" mass="32581">MSGCRLCPRSCGADRSGGAKGYCGESSIVRVARAALHMWEEPCISGDNGSGTVFFCGCTLRCIYCQNHVISTGAAGKAITVERLSEIFLELQKKGANNINLVTPTHFVPQIIAALQRARTEGLNLPVVYNTSGYECVETLRRLEGYVDVYLPDFKYLDEVHAGKYSAAADYPDVAKRAVAEMVRQTGPPLFDSGGIMTKGVIVRHLLLPGCLKEARAVVEYLFHTYGNQIYMSLMNQYTPLETLDSGPYPELARRVSPRAYDRLVDYAIELGVEQAFIQEGGTAEESFIPPFTLEGV</sequence>
<dbReference type="EMBL" id="JAJCIS010000002">
    <property type="protein sequence ID" value="MCB7386970.1"/>
    <property type="molecule type" value="Genomic_DNA"/>
</dbReference>
<evidence type="ECO:0000313" key="6">
    <source>
        <dbReference type="EMBL" id="MCB7386970.1"/>
    </source>
</evidence>
<dbReference type="InterPro" id="IPR058240">
    <property type="entry name" value="rSAM_sf"/>
</dbReference>
<dbReference type="InterPro" id="IPR040085">
    <property type="entry name" value="MJ0674-like"/>
</dbReference>
<gene>
    <name evidence="6" type="ORF">LIZ65_06680</name>
</gene>
<reference evidence="6 7" key="1">
    <citation type="submission" date="2021-10" db="EMBL/GenBank/DDBJ databases">
        <title>Collection of gut derived symbiotic bacterial strains cultured from healthy donors.</title>
        <authorList>
            <person name="Lin H."/>
            <person name="Littmann E."/>
            <person name="Kohout C."/>
            <person name="Pamer E.G."/>
        </authorList>
    </citation>
    <scope>NUCLEOTIDE SEQUENCE [LARGE SCALE GENOMIC DNA]</scope>
    <source>
        <strain evidence="6 7">DFI.1.165</strain>
    </source>
</reference>
<dbReference type="InterPro" id="IPR016431">
    <property type="entry name" value="Pyrv-formate_lyase-activ_prd"/>
</dbReference>
<dbReference type="Gene3D" id="3.20.20.70">
    <property type="entry name" value="Aldolase class I"/>
    <property type="match status" value="1"/>
</dbReference>
<evidence type="ECO:0000256" key="4">
    <source>
        <dbReference type="ARBA" id="ARBA00023014"/>
    </source>
</evidence>
<keyword evidence="4" id="KW-0411">Iron-sulfur</keyword>
<keyword evidence="2" id="KW-0479">Metal-binding</keyword>
<proteinExistence type="predicted"/>
<comment type="caution">
    <text evidence="6">The sequence shown here is derived from an EMBL/GenBank/DDBJ whole genome shotgun (WGS) entry which is preliminary data.</text>
</comment>
<dbReference type="SUPFAM" id="SSF102114">
    <property type="entry name" value="Radical SAM enzymes"/>
    <property type="match status" value="1"/>
</dbReference>
<keyword evidence="7" id="KW-1185">Reference proteome</keyword>
<evidence type="ECO:0000256" key="2">
    <source>
        <dbReference type="ARBA" id="ARBA00022723"/>
    </source>
</evidence>